<accession>A0A1M5M3F3</accession>
<protein>
    <submittedName>
        <fullName evidence="1">Uncharacterized protein</fullName>
    </submittedName>
</protein>
<organism evidence="1 2">
    <name type="scientific">Cognatiyoonia sediminum</name>
    <dbReference type="NCBI Taxonomy" id="1508389"/>
    <lineage>
        <taxon>Bacteria</taxon>
        <taxon>Pseudomonadati</taxon>
        <taxon>Pseudomonadota</taxon>
        <taxon>Alphaproteobacteria</taxon>
        <taxon>Rhodobacterales</taxon>
        <taxon>Paracoccaceae</taxon>
        <taxon>Cognatiyoonia</taxon>
    </lineage>
</organism>
<sequence>MISIAPTYASVPAAVLATTFAGPAFGDSLLCTLQCQTGSECSDETVELAFDIDRNQFVSAVDPNEPPYRKVTTVKMGQETFEAEPFLVKDTRGFWAENLNAIFVVNADGSATFSNSTTGQTLTGLCEDQQ</sequence>
<dbReference type="EMBL" id="FQXB01000001">
    <property type="protein sequence ID" value="SHG71844.1"/>
    <property type="molecule type" value="Genomic_DNA"/>
</dbReference>
<name>A0A1M5M3F3_9RHOB</name>
<keyword evidence="2" id="KW-1185">Reference proteome</keyword>
<dbReference type="RefSeq" id="WP_072899176.1">
    <property type="nucleotide sequence ID" value="NZ_FQXB01000001.1"/>
</dbReference>
<evidence type="ECO:0000313" key="1">
    <source>
        <dbReference type="EMBL" id="SHG71844.1"/>
    </source>
</evidence>
<dbReference type="OrthoDB" id="7651937at2"/>
<proteinExistence type="predicted"/>
<gene>
    <name evidence="1" type="ORF">SAMN05444003_0622</name>
</gene>
<dbReference type="Proteomes" id="UP000184074">
    <property type="component" value="Unassembled WGS sequence"/>
</dbReference>
<dbReference type="STRING" id="1508389.SAMN05444003_0622"/>
<reference evidence="1 2" key="1">
    <citation type="submission" date="2016-11" db="EMBL/GenBank/DDBJ databases">
        <authorList>
            <person name="Jaros S."/>
            <person name="Januszkiewicz K."/>
            <person name="Wedrychowicz H."/>
        </authorList>
    </citation>
    <scope>NUCLEOTIDE SEQUENCE [LARGE SCALE GENOMIC DNA]</scope>
    <source>
        <strain evidence="1 2">DSM 28715</strain>
    </source>
</reference>
<evidence type="ECO:0000313" key="2">
    <source>
        <dbReference type="Proteomes" id="UP000184074"/>
    </source>
</evidence>
<dbReference type="AlphaFoldDB" id="A0A1M5M3F3"/>